<dbReference type="Proteomes" id="UP000541444">
    <property type="component" value="Unassembled WGS sequence"/>
</dbReference>
<name>A0A7J7LLR6_9MAGN</name>
<proteinExistence type="predicted"/>
<feature type="non-terminal residue" evidence="1">
    <location>
        <position position="1"/>
    </location>
</feature>
<keyword evidence="2" id="KW-1185">Reference proteome</keyword>
<accession>A0A7J7LLR6</accession>
<reference evidence="1 2" key="1">
    <citation type="journal article" date="2020" name="IScience">
        <title>Genome Sequencing of the Endangered Kingdonia uniflora (Circaeasteraceae, Ranunculales) Reveals Potential Mechanisms of Evolutionary Specialization.</title>
        <authorList>
            <person name="Sun Y."/>
            <person name="Deng T."/>
            <person name="Zhang A."/>
            <person name="Moore M.J."/>
            <person name="Landis J.B."/>
            <person name="Lin N."/>
            <person name="Zhang H."/>
            <person name="Zhang X."/>
            <person name="Huang J."/>
            <person name="Zhang X."/>
            <person name="Sun H."/>
            <person name="Wang H."/>
        </authorList>
    </citation>
    <scope>NUCLEOTIDE SEQUENCE [LARGE SCALE GENOMIC DNA]</scope>
    <source>
        <strain evidence="1">TB1705</strain>
        <tissue evidence="1">Leaf</tissue>
    </source>
</reference>
<sequence length="61" mass="6802">YLQILGGLQTLSSVSKLLENSSLLLNRHFFNPKLFSPPNSSKTLSSIATFSEFSEVRIIET</sequence>
<protein>
    <submittedName>
        <fullName evidence="1">Uncharacterized protein</fullName>
    </submittedName>
</protein>
<dbReference type="AlphaFoldDB" id="A0A7J7LLR6"/>
<comment type="caution">
    <text evidence="1">The sequence shown here is derived from an EMBL/GenBank/DDBJ whole genome shotgun (WGS) entry which is preliminary data.</text>
</comment>
<gene>
    <name evidence="1" type="ORF">GIB67_012386</name>
</gene>
<dbReference type="EMBL" id="JACGCM010002202">
    <property type="protein sequence ID" value="KAF6143587.1"/>
    <property type="molecule type" value="Genomic_DNA"/>
</dbReference>
<evidence type="ECO:0000313" key="1">
    <source>
        <dbReference type="EMBL" id="KAF6143587.1"/>
    </source>
</evidence>
<organism evidence="1 2">
    <name type="scientific">Kingdonia uniflora</name>
    <dbReference type="NCBI Taxonomy" id="39325"/>
    <lineage>
        <taxon>Eukaryota</taxon>
        <taxon>Viridiplantae</taxon>
        <taxon>Streptophyta</taxon>
        <taxon>Embryophyta</taxon>
        <taxon>Tracheophyta</taxon>
        <taxon>Spermatophyta</taxon>
        <taxon>Magnoliopsida</taxon>
        <taxon>Ranunculales</taxon>
        <taxon>Circaeasteraceae</taxon>
        <taxon>Kingdonia</taxon>
    </lineage>
</organism>
<evidence type="ECO:0000313" key="2">
    <source>
        <dbReference type="Proteomes" id="UP000541444"/>
    </source>
</evidence>